<sequence length="890" mass="98518">MAGRDLRTLFSSNDRSIAASEAFTNRQAQWQAVTVGLAEHIRHVTRADFDVEDLEAPRRNILVFHGVGGIGKSTLSRKIEASLASSGHRPVQWESSPHPEERTLPVRIDLARAAGMDFERVILTIRLAVAALGRPMPAFDLALRRYWEHNHPGEPIEDYLRRGGLLSRFSAAAALPQQIQSALSDVAQALLLPGTVGGALGHGAGALIKALRERRQSVRALAGCSRLADLLEAEPDLEALSFYPHLLAWDLARLTVGKSALPVILLDTFEDTGDRTHRDFERLLQRIVWLMPNAFFVVTGRNRLQWAETCLEGQLDWTGPNTWPGLVSDAAHGGSGVSGRQILIGDFSPEDCEDYLARRLSRDGQPLIDEPVRRIIAERSHGLPLHLDLSVMRYLELRRGGTQPQVTDFDHDFPALIARTLSDLTAEERDVLRSVSLLDAFSVPLATQVAGMSHDAPALRLTERPFIRESSSGVWPFHVHDLIRAAVRNADDGSDDRWSDQDWQRAAQRAFPALESQWRQDLRRDRAVLVGCLQQGLLLARDFRLDLGWLTDAAFQYVGDSIWEPLALPAADARSSDGLLTAADALVETLSAIARRQHEHRERTVVRLSAVLASRLLPDDLVELATYYLAKAQRDLGLTDDSRRGMQRVAAADGRLASAARRGLAHLSRLSGDFPTAVETAGRLGWEGRHHRVLGDVWWVQGDMERAIAAYLAARSEAEEHGAVGETAMVQAHLAFAVSFADPLRADDELELVDHLLSRLSLRSSEMTVRIAALVRDAGLSADVPDRAAALLAEIGVSGISYAAAKLQLALCFHHAVLDAQDVLVDTITRLRELTQSGDYAYYVEIAYFMAGLPFPEHTAQARWINGERQTRERWRHLVQTRRSHLGTTC</sequence>
<dbReference type="AlphaFoldDB" id="A0A5D4JJP0"/>
<dbReference type="Proteomes" id="UP000323242">
    <property type="component" value="Unassembled WGS sequence"/>
</dbReference>
<keyword evidence="2" id="KW-1185">Reference proteome</keyword>
<accession>A0A5D4JJP0</accession>
<gene>
    <name evidence="1" type="ORF">FY004_14960</name>
</gene>
<comment type="caution">
    <text evidence="1">The sequence shown here is derived from an EMBL/GenBank/DDBJ whole genome shotgun (WGS) entry which is preliminary data.</text>
</comment>
<protein>
    <submittedName>
        <fullName evidence="1">ATP/GTP-binding protein</fullName>
    </submittedName>
</protein>
<dbReference type="EMBL" id="VSZQ01000069">
    <property type="protein sequence ID" value="TYR63813.1"/>
    <property type="molecule type" value="Genomic_DNA"/>
</dbReference>
<proteinExistence type="predicted"/>
<dbReference type="InterPro" id="IPR027417">
    <property type="entry name" value="P-loop_NTPase"/>
</dbReference>
<dbReference type="RefSeq" id="WP_148902826.1">
    <property type="nucleotide sequence ID" value="NZ_VSZQ01000069.1"/>
</dbReference>
<evidence type="ECO:0000313" key="1">
    <source>
        <dbReference type="EMBL" id="TYR63813.1"/>
    </source>
</evidence>
<name>A0A5D4JJP0_9ACTN</name>
<organism evidence="1 2">
    <name type="scientific">Streptomyces parvus</name>
    <dbReference type="NCBI Taxonomy" id="66428"/>
    <lineage>
        <taxon>Bacteria</taxon>
        <taxon>Bacillati</taxon>
        <taxon>Actinomycetota</taxon>
        <taxon>Actinomycetes</taxon>
        <taxon>Kitasatosporales</taxon>
        <taxon>Streptomycetaceae</taxon>
        <taxon>Streptomyces</taxon>
    </lineage>
</organism>
<dbReference type="SUPFAM" id="SSF52540">
    <property type="entry name" value="P-loop containing nucleoside triphosphate hydrolases"/>
    <property type="match status" value="1"/>
</dbReference>
<evidence type="ECO:0000313" key="2">
    <source>
        <dbReference type="Proteomes" id="UP000323242"/>
    </source>
</evidence>
<reference evidence="1 2" key="1">
    <citation type="submission" date="2019-08" db="EMBL/GenBank/DDBJ databases">
        <title>Draft genome for granaticin producer strain Streptomyces parvus C05.</title>
        <authorList>
            <person name="Gonzalez-Pimentel J.L."/>
        </authorList>
    </citation>
    <scope>NUCLEOTIDE SEQUENCE [LARGE SCALE GENOMIC DNA]</scope>
    <source>
        <strain evidence="1 2">C05</strain>
    </source>
</reference>